<sequence length="70" mass="7666">MNGDLGVVVPVVDALVPPAFQSNAVGVGFCSLLIRQPSRHHGARFGIAVHVEQDHLLARHRRCSYRLPRA</sequence>
<evidence type="ECO:0000313" key="1">
    <source>
        <dbReference type="EMBL" id="KFB66161.1"/>
    </source>
</evidence>
<name>A0A084XUL7_9PROT</name>
<dbReference type="AlphaFoldDB" id="A0A084XUL7"/>
<dbReference type="EMBL" id="JDSS02000049">
    <property type="protein sequence ID" value="KFB66161.1"/>
    <property type="molecule type" value="Genomic_DNA"/>
</dbReference>
<gene>
    <name evidence="1" type="ORF">CAPSK01_004530</name>
</gene>
<proteinExistence type="predicted"/>
<accession>A0A084XUL7</accession>
<reference evidence="1 2" key="1">
    <citation type="submission" date="2014-07" db="EMBL/GenBank/DDBJ databases">
        <title>Expanding our view of genomic diversity in Candidatus Accumulibacter clades.</title>
        <authorList>
            <person name="Skennerton C.T."/>
            <person name="Barr J.J."/>
            <person name="Slater F.R."/>
            <person name="Bond P.L."/>
            <person name="Tyson G.W."/>
        </authorList>
    </citation>
    <scope>NUCLEOTIDE SEQUENCE [LARGE SCALE GENOMIC DNA]</scope>
    <source>
        <strain evidence="2">SK-01</strain>
    </source>
</reference>
<comment type="caution">
    <text evidence="1">The sequence shown here is derived from an EMBL/GenBank/DDBJ whole genome shotgun (WGS) entry which is preliminary data.</text>
</comment>
<evidence type="ECO:0000313" key="2">
    <source>
        <dbReference type="Proteomes" id="UP000019812"/>
    </source>
</evidence>
<dbReference type="Proteomes" id="UP000019812">
    <property type="component" value="Unassembled WGS sequence"/>
</dbReference>
<organism evidence="1 2">
    <name type="scientific">Candidatus Accumulibacter vicinus</name>
    <dbReference type="NCBI Taxonomy" id="2954382"/>
    <lineage>
        <taxon>Bacteria</taxon>
        <taxon>Pseudomonadati</taxon>
        <taxon>Pseudomonadota</taxon>
        <taxon>Betaproteobacteria</taxon>
        <taxon>Candidatus Accumulibacter</taxon>
    </lineage>
</organism>
<protein>
    <submittedName>
        <fullName evidence="1">Uncharacterized protein</fullName>
    </submittedName>
</protein>